<feature type="compositionally biased region" description="Polar residues" evidence="7">
    <location>
        <begin position="428"/>
        <end position="443"/>
    </location>
</feature>
<dbReference type="STRING" id="253628.A0A0D1Z0W7"/>
<dbReference type="InterPro" id="IPR050339">
    <property type="entry name" value="CC_SR_Kinase"/>
</dbReference>
<evidence type="ECO:0000313" key="9">
    <source>
        <dbReference type="EMBL" id="KIW06612.1"/>
    </source>
</evidence>
<evidence type="ECO:0000256" key="7">
    <source>
        <dbReference type="SAM" id="MobiDB-lite"/>
    </source>
</evidence>
<dbReference type="GeneID" id="27310299"/>
<dbReference type="InParanoid" id="A0A0D1Z0W7"/>
<sequence>MSFFRNPNDVTESEDQTCNNEESSRVNDDEETTNDNEPQSSPVKASKARNLRKIETLDSAASASTTALSRQITRDNANGNQDTKEWLMRALLEEKCLNDALSEFQQRNTSAEQYSKDHPDVQALAHAKYEYMTTTLGQLNVLPPERHDSATQLIKQQARDGLDALSSKSPTPGRPGIMHRDASLLSVHSGIRDLVVAETSSPNRPMSASAHFYKQEAMNQSMDAIMSLPPLLRPLVDHPMFELSRYTRDFVEVGMIGKGGYGKVYHVQHRLDGSAYAVKKINLNVHRLKRIQERGQEELDTLLNELRMLARFDHPNIVRYYGGWLEYMTSTTSFPSLAPNSKLMIEAPPTLLEDANVNAERKDYGHGQFINFRDPNNISRHHSRKSSVDILFERSGGEILGDLDEMDEQDDLVAELQPQIKIDKKRAGSTSTTASVKSKLSSVHSIGLEDDGNSEAIAGDAGSSSALQILRTTDSSNSGVASTSDYPDFGRKPEPDSLLTLHIQMSLHPLSLSDYLSTSLFSNTARKSSPSPPSSPGARHTRHCFHLEISLQILLAILDGVEYLHESGVVHRDLKPSNVFLTLNPSRTPSSIDLSKCIQCRLEGRRRSGFLGARIGDFGLVTGIARASSSDPHAATTAKVVGTELYRPIRAVSRFTEKLDVYAMGIITAELLIPFGTRMERHQRLQEIRNETFDDTVLTLRYGEHGRAMFELIRGMTRADEHARLACRQVRERVEEILFAL</sequence>
<evidence type="ECO:0000259" key="8">
    <source>
        <dbReference type="PROSITE" id="PS50011"/>
    </source>
</evidence>
<keyword evidence="4 6" id="KW-0067">ATP-binding</keyword>
<proteinExistence type="inferred from homology"/>
<evidence type="ECO:0000256" key="1">
    <source>
        <dbReference type="ARBA" id="ARBA00022679"/>
    </source>
</evidence>
<keyword evidence="2 6" id="KW-0547">Nucleotide-binding</keyword>
<feature type="binding site" evidence="6">
    <location>
        <position position="280"/>
    </location>
    <ligand>
        <name>ATP</name>
        <dbReference type="ChEBI" id="CHEBI:30616"/>
    </ligand>
</feature>
<dbReference type="PROSITE" id="PS00107">
    <property type="entry name" value="PROTEIN_KINASE_ATP"/>
    <property type="match status" value="1"/>
</dbReference>
<dbReference type="GO" id="GO:0004694">
    <property type="term" value="F:eukaryotic translation initiation factor 2alpha kinase activity"/>
    <property type="evidence" value="ECO:0007669"/>
    <property type="project" value="TreeGrafter"/>
</dbReference>
<dbReference type="GO" id="GO:0005737">
    <property type="term" value="C:cytoplasm"/>
    <property type="evidence" value="ECO:0007669"/>
    <property type="project" value="TreeGrafter"/>
</dbReference>
<accession>A0A0D1Z0W7</accession>
<reference evidence="9 10" key="1">
    <citation type="submission" date="2015-01" db="EMBL/GenBank/DDBJ databases">
        <title>The Genome Sequence of Ochroconis gallopava CBS43764.</title>
        <authorList>
            <consortium name="The Broad Institute Genomics Platform"/>
            <person name="Cuomo C."/>
            <person name="de Hoog S."/>
            <person name="Gorbushina A."/>
            <person name="Stielow B."/>
            <person name="Teixiera M."/>
            <person name="Abouelleil A."/>
            <person name="Chapman S.B."/>
            <person name="Priest M."/>
            <person name="Young S.K."/>
            <person name="Wortman J."/>
            <person name="Nusbaum C."/>
            <person name="Birren B."/>
        </authorList>
    </citation>
    <scope>NUCLEOTIDE SEQUENCE [LARGE SCALE GENOMIC DNA]</scope>
    <source>
        <strain evidence="9 10">CBS 43764</strain>
    </source>
</reference>
<evidence type="ECO:0000256" key="5">
    <source>
        <dbReference type="ARBA" id="ARBA00037982"/>
    </source>
</evidence>
<evidence type="ECO:0000256" key="6">
    <source>
        <dbReference type="PROSITE-ProRule" id="PRU10141"/>
    </source>
</evidence>
<dbReference type="PROSITE" id="PS00108">
    <property type="entry name" value="PROTEIN_KINASE_ST"/>
    <property type="match status" value="1"/>
</dbReference>
<dbReference type="Gene3D" id="3.30.200.20">
    <property type="entry name" value="Phosphorylase Kinase, domain 1"/>
    <property type="match status" value="1"/>
</dbReference>
<keyword evidence="1" id="KW-0808">Transferase</keyword>
<dbReference type="InterPro" id="IPR008271">
    <property type="entry name" value="Ser/Thr_kinase_AS"/>
</dbReference>
<dbReference type="VEuPathDB" id="FungiDB:PV09_02326"/>
<gene>
    <name evidence="9" type="ORF">PV09_02326</name>
</gene>
<feature type="region of interest" description="Disordered" evidence="7">
    <location>
        <begin position="424"/>
        <end position="443"/>
    </location>
</feature>
<dbReference type="AlphaFoldDB" id="A0A0D1Z0W7"/>
<feature type="region of interest" description="Disordered" evidence="7">
    <location>
        <begin position="1"/>
        <end position="79"/>
    </location>
</feature>
<feature type="compositionally biased region" description="Low complexity" evidence="7">
    <location>
        <begin position="57"/>
        <end position="69"/>
    </location>
</feature>
<dbReference type="PANTHER" id="PTHR11042">
    <property type="entry name" value="EUKARYOTIC TRANSLATION INITIATION FACTOR 2-ALPHA KINASE EIF2-ALPHA KINASE -RELATED"/>
    <property type="match status" value="1"/>
</dbReference>
<dbReference type="SUPFAM" id="SSF56112">
    <property type="entry name" value="Protein kinase-like (PK-like)"/>
    <property type="match status" value="1"/>
</dbReference>
<evidence type="ECO:0000256" key="4">
    <source>
        <dbReference type="ARBA" id="ARBA00022840"/>
    </source>
</evidence>
<dbReference type="OrthoDB" id="1405469at2759"/>
<comment type="similarity">
    <text evidence="5">Belongs to the protein kinase superfamily. Ser/Thr protein kinase family. GCN2 subfamily.</text>
</comment>
<organism evidence="9 10">
    <name type="scientific">Verruconis gallopava</name>
    <dbReference type="NCBI Taxonomy" id="253628"/>
    <lineage>
        <taxon>Eukaryota</taxon>
        <taxon>Fungi</taxon>
        <taxon>Dikarya</taxon>
        <taxon>Ascomycota</taxon>
        <taxon>Pezizomycotina</taxon>
        <taxon>Dothideomycetes</taxon>
        <taxon>Pleosporomycetidae</taxon>
        <taxon>Venturiales</taxon>
        <taxon>Sympoventuriaceae</taxon>
        <taxon>Verruconis</taxon>
    </lineage>
</organism>
<protein>
    <recommendedName>
        <fullName evidence="8">Protein kinase domain-containing protein</fullName>
    </recommendedName>
</protein>
<evidence type="ECO:0000256" key="3">
    <source>
        <dbReference type="ARBA" id="ARBA00022777"/>
    </source>
</evidence>
<dbReference type="Gene3D" id="1.10.510.10">
    <property type="entry name" value="Transferase(Phosphotransferase) domain 1"/>
    <property type="match status" value="1"/>
</dbReference>
<dbReference type="Proteomes" id="UP000053259">
    <property type="component" value="Unassembled WGS sequence"/>
</dbReference>
<feature type="region of interest" description="Disordered" evidence="7">
    <location>
        <begin position="158"/>
        <end position="177"/>
    </location>
</feature>
<evidence type="ECO:0000256" key="2">
    <source>
        <dbReference type="ARBA" id="ARBA00022741"/>
    </source>
</evidence>
<evidence type="ECO:0000313" key="10">
    <source>
        <dbReference type="Proteomes" id="UP000053259"/>
    </source>
</evidence>
<dbReference type="PANTHER" id="PTHR11042:SF187">
    <property type="entry name" value="EUKARYOTIC TRANSLATION INITIATION FACTOR 2-ALPHA KINASE 2"/>
    <property type="match status" value="1"/>
</dbReference>
<dbReference type="GO" id="GO:0005524">
    <property type="term" value="F:ATP binding"/>
    <property type="evidence" value="ECO:0007669"/>
    <property type="project" value="UniProtKB-UniRule"/>
</dbReference>
<keyword evidence="10" id="KW-1185">Reference proteome</keyword>
<feature type="compositionally biased region" description="Polar residues" evidence="7">
    <location>
        <begin position="70"/>
        <end position="79"/>
    </location>
</feature>
<dbReference type="EMBL" id="KN847534">
    <property type="protein sequence ID" value="KIW06612.1"/>
    <property type="molecule type" value="Genomic_DNA"/>
</dbReference>
<dbReference type="GO" id="GO:0005634">
    <property type="term" value="C:nucleus"/>
    <property type="evidence" value="ECO:0007669"/>
    <property type="project" value="TreeGrafter"/>
</dbReference>
<dbReference type="SMART" id="SM00220">
    <property type="entry name" value="S_TKc"/>
    <property type="match status" value="1"/>
</dbReference>
<keyword evidence="3" id="KW-0418">Kinase</keyword>
<dbReference type="InterPro" id="IPR011009">
    <property type="entry name" value="Kinase-like_dom_sf"/>
</dbReference>
<name>A0A0D1Z0W7_9PEZI</name>
<dbReference type="RefSeq" id="XP_016216481.1">
    <property type="nucleotide sequence ID" value="XM_016355345.1"/>
</dbReference>
<dbReference type="PROSITE" id="PS50011">
    <property type="entry name" value="PROTEIN_KINASE_DOM"/>
    <property type="match status" value="1"/>
</dbReference>
<feature type="domain" description="Protein kinase" evidence="8">
    <location>
        <begin position="250"/>
        <end position="738"/>
    </location>
</feature>
<dbReference type="HOGENOM" id="CLU_018993_0_0_1"/>
<dbReference type="InterPro" id="IPR017441">
    <property type="entry name" value="Protein_kinase_ATP_BS"/>
</dbReference>
<dbReference type="Pfam" id="PF00069">
    <property type="entry name" value="Pkinase"/>
    <property type="match status" value="2"/>
</dbReference>
<dbReference type="InterPro" id="IPR000719">
    <property type="entry name" value="Prot_kinase_dom"/>
</dbReference>